<comment type="caution">
    <text evidence="8">The sequence shown here is derived from an EMBL/GenBank/DDBJ whole genome shotgun (WGS) entry which is preliminary data.</text>
</comment>
<dbReference type="InterPro" id="IPR028939">
    <property type="entry name" value="P5C_Rdtase_cat_N"/>
</dbReference>
<dbReference type="Gene3D" id="1.10.3730.10">
    <property type="entry name" value="ProC C-terminal domain-like"/>
    <property type="match status" value="1"/>
</dbReference>
<keyword evidence="4" id="KW-0963">Cytoplasm</keyword>
<dbReference type="Proteomes" id="UP001589814">
    <property type="component" value="Unassembled WGS sequence"/>
</dbReference>
<dbReference type="EC" id="1.5.1.2" evidence="4 5"/>
<feature type="domain" description="Pyrroline-5-carboxylate reductase dimerisation" evidence="7">
    <location>
        <begin position="164"/>
        <end position="267"/>
    </location>
</feature>
<feature type="domain" description="Pyrroline-5-carboxylate reductase catalytic N-terminal" evidence="6">
    <location>
        <begin position="5"/>
        <end position="99"/>
    </location>
</feature>
<dbReference type="InterPro" id="IPR036291">
    <property type="entry name" value="NAD(P)-bd_dom_sf"/>
</dbReference>
<comment type="catalytic activity">
    <reaction evidence="4">
        <text>L-proline + NADP(+) = (S)-1-pyrroline-5-carboxylate + NADPH + 2 H(+)</text>
        <dbReference type="Rhea" id="RHEA:14109"/>
        <dbReference type="ChEBI" id="CHEBI:15378"/>
        <dbReference type="ChEBI" id="CHEBI:17388"/>
        <dbReference type="ChEBI" id="CHEBI:57783"/>
        <dbReference type="ChEBI" id="CHEBI:58349"/>
        <dbReference type="ChEBI" id="CHEBI:60039"/>
        <dbReference type="EC" id="1.5.1.2"/>
    </reaction>
</comment>
<protein>
    <recommendedName>
        <fullName evidence="4 5">Pyrroline-5-carboxylate reductase</fullName>
        <shortName evidence="4">P5C reductase</shortName>
        <shortName evidence="4">P5CR</shortName>
        <ecNumber evidence="4 5">1.5.1.2</ecNumber>
    </recommendedName>
    <alternativeName>
        <fullName evidence="4">PCA reductase</fullName>
    </alternativeName>
</protein>
<keyword evidence="9" id="KW-1185">Reference proteome</keyword>
<keyword evidence="2 4" id="KW-0521">NADP</keyword>
<dbReference type="InterPro" id="IPR029036">
    <property type="entry name" value="P5CR_dimer"/>
</dbReference>
<evidence type="ECO:0000313" key="8">
    <source>
        <dbReference type="EMBL" id="MFC0269188.1"/>
    </source>
</evidence>
<dbReference type="PANTHER" id="PTHR11645:SF0">
    <property type="entry name" value="PYRROLINE-5-CARBOXYLATE REDUCTASE 3"/>
    <property type="match status" value="1"/>
</dbReference>
<keyword evidence="4" id="KW-0028">Amino-acid biosynthesis</keyword>
<dbReference type="PANTHER" id="PTHR11645">
    <property type="entry name" value="PYRROLINE-5-CARBOXYLATE REDUCTASE"/>
    <property type="match status" value="1"/>
</dbReference>
<keyword evidence="4" id="KW-0641">Proline biosynthesis</keyword>
<dbReference type="InterPro" id="IPR008927">
    <property type="entry name" value="6-PGluconate_DH-like_C_sf"/>
</dbReference>
<dbReference type="EMBL" id="JBHLVX010000052">
    <property type="protein sequence ID" value="MFC0269188.1"/>
    <property type="molecule type" value="Genomic_DNA"/>
</dbReference>
<dbReference type="SUPFAM" id="SSF51735">
    <property type="entry name" value="NAD(P)-binding Rossmann-fold domains"/>
    <property type="match status" value="1"/>
</dbReference>
<name>A0ABV6G6Q5_9GAMM</name>
<comment type="subcellular location">
    <subcellularLocation>
        <location evidence="4">Cytoplasm</location>
    </subcellularLocation>
</comment>
<dbReference type="GO" id="GO:0004735">
    <property type="term" value="F:pyrroline-5-carboxylate reductase activity"/>
    <property type="evidence" value="ECO:0007669"/>
    <property type="project" value="UniProtKB-EC"/>
</dbReference>
<reference evidence="8 9" key="1">
    <citation type="submission" date="2024-09" db="EMBL/GenBank/DDBJ databases">
        <authorList>
            <person name="Sun Q."/>
            <person name="Mori K."/>
        </authorList>
    </citation>
    <scope>NUCLEOTIDE SEQUENCE [LARGE SCALE GENOMIC DNA]</scope>
    <source>
        <strain evidence="8 9">CCM 7415</strain>
    </source>
</reference>
<evidence type="ECO:0000256" key="5">
    <source>
        <dbReference type="NCBIfam" id="TIGR00112"/>
    </source>
</evidence>
<dbReference type="HAMAP" id="MF_01925">
    <property type="entry name" value="P5C_reductase"/>
    <property type="match status" value="1"/>
</dbReference>
<keyword evidence="3 4" id="KW-0560">Oxidoreductase</keyword>
<dbReference type="InterPro" id="IPR000304">
    <property type="entry name" value="Pyrroline-COOH_reductase"/>
</dbReference>
<comment type="similarity">
    <text evidence="1 4">Belongs to the pyrroline-5-carboxylate reductase family.</text>
</comment>
<proteinExistence type="inferred from homology"/>
<evidence type="ECO:0000259" key="7">
    <source>
        <dbReference type="Pfam" id="PF14748"/>
    </source>
</evidence>
<dbReference type="Pfam" id="PF03807">
    <property type="entry name" value="F420_oxidored"/>
    <property type="match status" value="1"/>
</dbReference>
<evidence type="ECO:0000256" key="4">
    <source>
        <dbReference type="HAMAP-Rule" id="MF_01925"/>
    </source>
</evidence>
<comment type="pathway">
    <text evidence="4">Amino-acid biosynthesis; L-proline biosynthesis; L-proline from L-glutamate 5-semialdehyde: step 1/1.</text>
</comment>
<dbReference type="NCBIfam" id="TIGR00112">
    <property type="entry name" value="proC"/>
    <property type="match status" value="1"/>
</dbReference>
<accession>A0ABV6G6Q5</accession>
<evidence type="ECO:0000259" key="6">
    <source>
        <dbReference type="Pfam" id="PF03807"/>
    </source>
</evidence>
<dbReference type="Gene3D" id="3.40.50.720">
    <property type="entry name" value="NAD(P)-binding Rossmann-like Domain"/>
    <property type="match status" value="1"/>
</dbReference>
<dbReference type="Pfam" id="PF14748">
    <property type="entry name" value="P5CR_dimer"/>
    <property type="match status" value="1"/>
</dbReference>
<gene>
    <name evidence="4 8" type="primary">proC</name>
    <name evidence="8" type="ORF">ACFFHW_14540</name>
</gene>
<comment type="function">
    <text evidence="4">Catalyzes the reduction of 1-pyrroline-5-carboxylate (PCA) to L-proline.</text>
</comment>
<dbReference type="RefSeq" id="WP_019952579.1">
    <property type="nucleotide sequence ID" value="NZ_JBHLVX010000052.1"/>
</dbReference>
<evidence type="ECO:0000256" key="3">
    <source>
        <dbReference type="ARBA" id="ARBA00023002"/>
    </source>
</evidence>
<organism evidence="8 9">
    <name type="scientific">Kushneria aurantia</name>
    <dbReference type="NCBI Taxonomy" id="504092"/>
    <lineage>
        <taxon>Bacteria</taxon>
        <taxon>Pseudomonadati</taxon>
        <taxon>Pseudomonadota</taxon>
        <taxon>Gammaproteobacteria</taxon>
        <taxon>Oceanospirillales</taxon>
        <taxon>Halomonadaceae</taxon>
        <taxon>Kushneria</taxon>
    </lineage>
</organism>
<evidence type="ECO:0000256" key="1">
    <source>
        <dbReference type="ARBA" id="ARBA00005525"/>
    </source>
</evidence>
<dbReference type="SUPFAM" id="SSF48179">
    <property type="entry name" value="6-phosphogluconate dehydrogenase C-terminal domain-like"/>
    <property type="match status" value="1"/>
</dbReference>
<sequence length="275" mass="29371">MASQLTFIGAGNMAGAIFAGLVDSGYPADAITATATHQQALERHRARYGINITTDNAAAVSEADVVVLAVKPQIMREVCEPLQEALQISRPLMISVAAGLTVDTLTRWLGDDSLAIIRCMPNTPAMVGEGAMGLYATAAVSEAQRELAGEILSAVGMVEWVEEEGLLNAVTAIAGSAPAYFFYMYEALEQAGVARGLPQESARRLALQTAFGAARMARESEFDPQTLKRQVMSPHGTTEEAIKSLENAGFEKMIDNATLACFKRAESLARELDDQ</sequence>
<comment type="catalytic activity">
    <reaction evidence="4">
        <text>L-proline + NAD(+) = (S)-1-pyrroline-5-carboxylate + NADH + 2 H(+)</text>
        <dbReference type="Rhea" id="RHEA:14105"/>
        <dbReference type="ChEBI" id="CHEBI:15378"/>
        <dbReference type="ChEBI" id="CHEBI:17388"/>
        <dbReference type="ChEBI" id="CHEBI:57540"/>
        <dbReference type="ChEBI" id="CHEBI:57945"/>
        <dbReference type="ChEBI" id="CHEBI:60039"/>
        <dbReference type="EC" id="1.5.1.2"/>
    </reaction>
</comment>
<evidence type="ECO:0000256" key="2">
    <source>
        <dbReference type="ARBA" id="ARBA00022857"/>
    </source>
</evidence>
<evidence type="ECO:0000313" key="9">
    <source>
        <dbReference type="Proteomes" id="UP001589814"/>
    </source>
</evidence>
<dbReference type="PIRSF" id="PIRSF000193">
    <property type="entry name" value="Pyrrol-5-carb_rd"/>
    <property type="match status" value="1"/>
</dbReference>